<organism evidence="1 2">
    <name type="scientific">Anoxybacter fermentans</name>
    <dbReference type="NCBI Taxonomy" id="1323375"/>
    <lineage>
        <taxon>Bacteria</taxon>
        <taxon>Bacillati</taxon>
        <taxon>Bacillota</taxon>
        <taxon>Clostridia</taxon>
        <taxon>Halanaerobiales</taxon>
        <taxon>Anoxybacter</taxon>
    </lineage>
</organism>
<reference evidence="1 2" key="1">
    <citation type="submission" date="2016-07" db="EMBL/GenBank/DDBJ databases">
        <title>Genome and transcriptome analysis of iron-reducing fermentative bacteria Anoxybacter fermentans.</title>
        <authorList>
            <person name="Zeng X."/>
            <person name="Shao Z."/>
        </authorList>
    </citation>
    <scope>NUCLEOTIDE SEQUENCE [LARGE SCALE GENOMIC DNA]</scope>
    <source>
        <strain evidence="1 2">DY22613</strain>
    </source>
</reference>
<dbReference type="AlphaFoldDB" id="A0A3Q9HP71"/>
<evidence type="ECO:0000313" key="2">
    <source>
        <dbReference type="Proteomes" id="UP000267250"/>
    </source>
</evidence>
<evidence type="ECO:0000313" key="1">
    <source>
        <dbReference type="EMBL" id="AZR72533.1"/>
    </source>
</evidence>
<dbReference type="Proteomes" id="UP000267250">
    <property type="component" value="Chromosome"/>
</dbReference>
<dbReference type="EMBL" id="CP016379">
    <property type="protein sequence ID" value="AZR72533.1"/>
    <property type="molecule type" value="Genomic_DNA"/>
</dbReference>
<protein>
    <recommendedName>
        <fullName evidence="3">Tail assembly chaperone</fullName>
    </recommendedName>
</protein>
<accession>A0A3Q9HP71</accession>
<proteinExistence type="predicted"/>
<name>A0A3Q9HP71_9FIRM</name>
<dbReference type="KEGG" id="aft:BBF96_03525"/>
<dbReference type="OrthoDB" id="9971553at2"/>
<keyword evidence="2" id="KW-1185">Reference proteome</keyword>
<gene>
    <name evidence="1" type="ORF">BBF96_03525</name>
</gene>
<evidence type="ECO:0008006" key="3">
    <source>
        <dbReference type="Google" id="ProtNLM"/>
    </source>
</evidence>
<sequence>MEKDKTFENEEQVKDPIQVIELDQNKIRVEHEDGRFVEGRLKMPYGMKKFVENMNRPSRMRYKGDDDIIVETADYTEKKDPDIYILQNMLTAWSKNEEITRHAIINDWELTDLFDRFVEEIKEKNNLIRNLGKNRKKGK</sequence>
<dbReference type="RefSeq" id="WP_127015862.1">
    <property type="nucleotide sequence ID" value="NZ_CP016379.1"/>
</dbReference>